<feature type="transmembrane region" description="Helical" evidence="1">
    <location>
        <begin position="185"/>
        <end position="208"/>
    </location>
</feature>
<protein>
    <recommendedName>
        <fullName evidence="4">Integral membrane protein</fullName>
    </recommendedName>
</protein>
<proteinExistence type="predicted"/>
<keyword evidence="3" id="KW-1185">Reference proteome</keyword>
<evidence type="ECO:0008006" key="4">
    <source>
        <dbReference type="Google" id="ProtNLM"/>
    </source>
</evidence>
<feature type="transmembrane region" description="Helical" evidence="1">
    <location>
        <begin position="409"/>
        <end position="428"/>
    </location>
</feature>
<comment type="caution">
    <text evidence="2">The sequence shown here is derived from an EMBL/GenBank/DDBJ whole genome shotgun (WGS) entry which is preliminary data.</text>
</comment>
<dbReference type="AlphaFoldDB" id="A0AAJ0DHB1"/>
<dbReference type="EMBL" id="JAWDJX010000036">
    <property type="protein sequence ID" value="KAK3049880.1"/>
    <property type="molecule type" value="Genomic_DNA"/>
</dbReference>
<feature type="transmembrane region" description="Helical" evidence="1">
    <location>
        <begin position="370"/>
        <end position="389"/>
    </location>
</feature>
<keyword evidence="1" id="KW-1133">Transmembrane helix</keyword>
<name>A0AAJ0DHB1_9PEZI</name>
<sequence>MKRSSTFVSPKGHTSREWLATKAHKATITGPLSWCNPTLARFPLTLQQQEATQLDGAGYAPTRTHTEGSRISNIDGSQVEWRARDNRKGKPPTTLSGATRVLTACCAGRHALIIPRHATKDEVPQITSEWSAVSKGIWRMCTTFAWWDVSWWVAVLFSVGSAIFVASALFYWLPQEAPWTDFKGAGWAGGVCSAVGATLFQIGAFLLIVEACNENQAGCFGWALEHAFSRDADSSSSNEPKTSAATDAIAKPSSGYCDHHHVTGIHKRATVELQHPSAGRQWEWWPTWHELTSHYFHEIGALASFIEAIGATIFYISGIMALPAIYDNLSQGVLWGVYWLAYLVGGILFVVASAMYMLETQPTWYTPAPHLLGWWIGLWNTIGSVGWVLSASFGYCSASWCGYQSDLSLLWASVAYLIGSLLLWYEALDKYPVERASK</sequence>
<accession>A0AAJ0DHB1</accession>
<organism evidence="2 3">
    <name type="scientific">Extremus antarcticus</name>
    <dbReference type="NCBI Taxonomy" id="702011"/>
    <lineage>
        <taxon>Eukaryota</taxon>
        <taxon>Fungi</taxon>
        <taxon>Dikarya</taxon>
        <taxon>Ascomycota</taxon>
        <taxon>Pezizomycotina</taxon>
        <taxon>Dothideomycetes</taxon>
        <taxon>Dothideomycetidae</taxon>
        <taxon>Mycosphaerellales</taxon>
        <taxon>Extremaceae</taxon>
        <taxon>Extremus</taxon>
    </lineage>
</organism>
<keyword evidence="1" id="KW-0812">Transmembrane</keyword>
<dbReference type="Proteomes" id="UP001271007">
    <property type="component" value="Unassembled WGS sequence"/>
</dbReference>
<evidence type="ECO:0000313" key="3">
    <source>
        <dbReference type="Proteomes" id="UP001271007"/>
    </source>
</evidence>
<feature type="transmembrane region" description="Helical" evidence="1">
    <location>
        <begin position="149"/>
        <end position="173"/>
    </location>
</feature>
<reference evidence="2" key="1">
    <citation type="submission" date="2023-04" db="EMBL/GenBank/DDBJ databases">
        <title>Black Yeasts Isolated from many extreme environments.</title>
        <authorList>
            <person name="Coleine C."/>
            <person name="Stajich J.E."/>
            <person name="Selbmann L."/>
        </authorList>
    </citation>
    <scope>NUCLEOTIDE SEQUENCE</scope>
    <source>
        <strain evidence="2">CCFEE 5312</strain>
    </source>
</reference>
<feature type="transmembrane region" description="Helical" evidence="1">
    <location>
        <begin position="337"/>
        <end position="358"/>
    </location>
</feature>
<keyword evidence="1" id="KW-0472">Membrane</keyword>
<gene>
    <name evidence="2" type="ORF">LTR09_008800</name>
</gene>
<evidence type="ECO:0000313" key="2">
    <source>
        <dbReference type="EMBL" id="KAK3049880.1"/>
    </source>
</evidence>
<evidence type="ECO:0000256" key="1">
    <source>
        <dbReference type="SAM" id="Phobius"/>
    </source>
</evidence>
<feature type="transmembrane region" description="Helical" evidence="1">
    <location>
        <begin position="299"/>
        <end position="325"/>
    </location>
</feature>